<dbReference type="OrthoDB" id="1685273at2"/>
<feature type="region of interest" description="Disordered" evidence="1">
    <location>
        <begin position="72"/>
        <end position="100"/>
    </location>
</feature>
<protein>
    <submittedName>
        <fullName evidence="2">Uncharacterized protein</fullName>
    </submittedName>
</protein>
<feature type="region of interest" description="Disordered" evidence="1">
    <location>
        <begin position="105"/>
        <end position="124"/>
    </location>
</feature>
<dbReference type="PATRIC" id="fig|1149862.3.peg.2251"/>
<organism evidence="2 3">
    <name type="scientific">Pelosinus fermentans B4</name>
    <dbReference type="NCBI Taxonomy" id="1149862"/>
    <lineage>
        <taxon>Bacteria</taxon>
        <taxon>Bacillati</taxon>
        <taxon>Bacillota</taxon>
        <taxon>Negativicutes</taxon>
        <taxon>Selenomonadales</taxon>
        <taxon>Sporomusaceae</taxon>
        <taxon>Pelosinus</taxon>
    </lineage>
</organism>
<accession>I9B002</accession>
<dbReference type="RefSeq" id="WP_007934102.1">
    <property type="nucleotide sequence ID" value="NZ_AKVJ01000025.1"/>
</dbReference>
<evidence type="ECO:0000256" key="1">
    <source>
        <dbReference type="SAM" id="MobiDB-lite"/>
    </source>
</evidence>
<comment type="caution">
    <text evidence="2">The sequence shown here is derived from an EMBL/GenBank/DDBJ whole genome shotgun (WGS) entry which is preliminary data.</text>
</comment>
<dbReference type="EMBL" id="AKVJ01000025">
    <property type="protein sequence ID" value="EIW18467.1"/>
    <property type="molecule type" value="Genomic_DNA"/>
</dbReference>
<feature type="compositionally biased region" description="Basic and acidic residues" evidence="1">
    <location>
        <begin position="14"/>
        <end position="29"/>
    </location>
</feature>
<keyword evidence="3" id="KW-1185">Reference proteome</keyword>
<name>I9B002_9FIRM</name>
<feature type="compositionally biased region" description="Basic residues" evidence="1">
    <location>
        <begin position="1"/>
        <end position="11"/>
    </location>
</feature>
<feature type="compositionally biased region" description="Basic and acidic residues" evidence="1">
    <location>
        <begin position="72"/>
        <end position="84"/>
    </location>
</feature>
<proteinExistence type="predicted"/>
<sequence length="218" mass="24365">MERRTARRSMHLGRTNEERPIKDDDDYKNNGDTNKVIADMAQGFIQAQTKVDSGNNKEIIALLEKLNSNLEEMKSSNDDSKKNISSDAGKNTDSSSSKKLLQAKLSEQLLQNGENEQGDKELLQELKTLVSAMLQDKSNSEGNSSKSQTNETKNSDMKQQQQDSMAVQTVSQVLAQTQYELANELETSLQKLKEVISKSEKVAINISHLLSKENKKKS</sequence>
<dbReference type="AlphaFoldDB" id="I9B002"/>
<feature type="region of interest" description="Disordered" evidence="1">
    <location>
        <begin position="133"/>
        <end position="168"/>
    </location>
</feature>
<evidence type="ECO:0000313" key="3">
    <source>
        <dbReference type="Proteomes" id="UP000004324"/>
    </source>
</evidence>
<evidence type="ECO:0000313" key="2">
    <source>
        <dbReference type="EMBL" id="EIW18467.1"/>
    </source>
</evidence>
<feature type="compositionally biased region" description="Polar residues" evidence="1">
    <location>
        <begin position="136"/>
        <end position="168"/>
    </location>
</feature>
<dbReference type="Proteomes" id="UP000004324">
    <property type="component" value="Unassembled WGS sequence"/>
</dbReference>
<reference evidence="2 3" key="1">
    <citation type="journal article" date="2012" name="J. Bacteriol.">
        <title>Draft Genome Sequences for Two Metal-Reducing Pelosinus fermentans Strains Isolated from a Cr(VI)-Contaminated Site and for Type Strain R7.</title>
        <authorList>
            <person name="Brown S.D."/>
            <person name="Podar M."/>
            <person name="Klingeman D.M."/>
            <person name="Johnson C.M."/>
            <person name="Yang Z.K."/>
            <person name="Utturkar S.M."/>
            <person name="Land M.L."/>
            <person name="Mosher J.J."/>
            <person name="Hurt R.A.Jr."/>
            <person name="Phelps T.J."/>
            <person name="Palumbo A.V."/>
            <person name="Arkin A.P."/>
            <person name="Hazen T.C."/>
            <person name="Elias D.A."/>
        </authorList>
    </citation>
    <scope>NUCLEOTIDE SEQUENCE [LARGE SCALE GENOMIC DNA]</scope>
    <source>
        <strain evidence="2 3">B4</strain>
    </source>
</reference>
<gene>
    <name evidence="2" type="ORF">FB4_3286</name>
</gene>
<feature type="region of interest" description="Disordered" evidence="1">
    <location>
        <begin position="1"/>
        <end position="33"/>
    </location>
</feature>